<dbReference type="Gramene" id="PNW69641">
    <property type="protein sequence ID" value="PNW69641"/>
    <property type="gene ID" value="CHLRE_30g758047v5"/>
</dbReference>
<gene>
    <name evidence="2" type="ORF">CHLRE_30g758047v5</name>
</gene>
<name>A0A2K3CMX6_CHLRE</name>
<evidence type="ECO:0000313" key="3">
    <source>
        <dbReference type="Proteomes" id="UP000006906"/>
    </source>
</evidence>
<dbReference type="InParanoid" id="A0A2K3CMX6"/>
<keyword evidence="3" id="KW-1185">Reference proteome</keyword>
<dbReference type="Proteomes" id="UP000006906">
    <property type="component" value="Unassembled WGS sequence"/>
</dbReference>
<feature type="region of interest" description="Disordered" evidence="1">
    <location>
        <begin position="55"/>
        <end position="90"/>
    </location>
</feature>
<reference evidence="2 3" key="1">
    <citation type="journal article" date="2007" name="Science">
        <title>The Chlamydomonas genome reveals the evolution of key animal and plant functions.</title>
        <authorList>
            <person name="Merchant S.S."/>
            <person name="Prochnik S.E."/>
            <person name="Vallon O."/>
            <person name="Harris E.H."/>
            <person name="Karpowicz S.J."/>
            <person name="Witman G.B."/>
            <person name="Terry A."/>
            <person name="Salamov A."/>
            <person name="Fritz-Laylin L.K."/>
            <person name="Marechal-Drouard L."/>
            <person name="Marshall W.F."/>
            <person name="Qu L.H."/>
            <person name="Nelson D.R."/>
            <person name="Sanderfoot A.A."/>
            <person name="Spalding M.H."/>
            <person name="Kapitonov V.V."/>
            <person name="Ren Q."/>
            <person name="Ferris P."/>
            <person name="Lindquist E."/>
            <person name="Shapiro H."/>
            <person name="Lucas S.M."/>
            <person name="Grimwood J."/>
            <person name="Schmutz J."/>
            <person name="Cardol P."/>
            <person name="Cerutti H."/>
            <person name="Chanfreau G."/>
            <person name="Chen C.L."/>
            <person name="Cognat V."/>
            <person name="Croft M.T."/>
            <person name="Dent R."/>
            <person name="Dutcher S."/>
            <person name="Fernandez E."/>
            <person name="Fukuzawa H."/>
            <person name="Gonzalez-Ballester D."/>
            <person name="Gonzalez-Halphen D."/>
            <person name="Hallmann A."/>
            <person name="Hanikenne M."/>
            <person name="Hippler M."/>
            <person name="Inwood W."/>
            <person name="Jabbari K."/>
            <person name="Kalanon M."/>
            <person name="Kuras R."/>
            <person name="Lefebvre P.A."/>
            <person name="Lemaire S.D."/>
            <person name="Lobanov A.V."/>
            <person name="Lohr M."/>
            <person name="Manuell A."/>
            <person name="Meier I."/>
            <person name="Mets L."/>
            <person name="Mittag M."/>
            <person name="Mittelmeier T."/>
            <person name="Moroney J.V."/>
            <person name="Moseley J."/>
            <person name="Napoli C."/>
            <person name="Nedelcu A.M."/>
            <person name="Niyogi K."/>
            <person name="Novoselov S.V."/>
            <person name="Paulsen I.T."/>
            <person name="Pazour G."/>
            <person name="Purton S."/>
            <person name="Ral J.P."/>
            <person name="Riano-Pachon D.M."/>
            <person name="Riekhof W."/>
            <person name="Rymarquis L."/>
            <person name="Schroda M."/>
            <person name="Stern D."/>
            <person name="Umen J."/>
            <person name="Willows R."/>
            <person name="Wilson N."/>
            <person name="Zimmer S.L."/>
            <person name="Allmer J."/>
            <person name="Balk J."/>
            <person name="Bisova K."/>
            <person name="Chen C.J."/>
            <person name="Elias M."/>
            <person name="Gendler K."/>
            <person name="Hauser C."/>
            <person name="Lamb M.R."/>
            <person name="Ledford H."/>
            <person name="Long J.C."/>
            <person name="Minagawa J."/>
            <person name="Page M.D."/>
            <person name="Pan J."/>
            <person name="Pootakham W."/>
            <person name="Roje S."/>
            <person name="Rose A."/>
            <person name="Stahlberg E."/>
            <person name="Terauchi A.M."/>
            <person name="Yang P."/>
            <person name="Ball S."/>
            <person name="Bowler C."/>
            <person name="Dieckmann C.L."/>
            <person name="Gladyshev V.N."/>
            <person name="Green P."/>
            <person name="Jorgensen R."/>
            <person name="Mayfield S."/>
            <person name="Mueller-Roeber B."/>
            <person name="Rajamani S."/>
            <person name="Sayre R.T."/>
            <person name="Brokstein P."/>
            <person name="Dubchak I."/>
            <person name="Goodstein D."/>
            <person name="Hornick L."/>
            <person name="Huang Y.W."/>
            <person name="Jhaveri J."/>
            <person name="Luo Y."/>
            <person name="Martinez D."/>
            <person name="Ngau W.C."/>
            <person name="Otillar B."/>
            <person name="Poliakov A."/>
            <person name="Porter A."/>
            <person name="Szajkowski L."/>
            <person name="Werner G."/>
            <person name="Zhou K."/>
            <person name="Grigoriev I.V."/>
            <person name="Rokhsar D.S."/>
            <person name="Grossman A.R."/>
        </authorList>
    </citation>
    <scope>NUCLEOTIDE SEQUENCE [LARGE SCALE GENOMIC DNA]</scope>
    <source>
        <strain evidence="3">CC-503</strain>
    </source>
</reference>
<evidence type="ECO:0000256" key="1">
    <source>
        <dbReference type="SAM" id="MobiDB-lite"/>
    </source>
</evidence>
<dbReference type="EMBL" id="KZ454957">
    <property type="protein sequence ID" value="PNW69641.1"/>
    <property type="molecule type" value="Genomic_DNA"/>
</dbReference>
<feature type="region of interest" description="Disordered" evidence="1">
    <location>
        <begin position="188"/>
        <end position="242"/>
    </location>
</feature>
<protein>
    <submittedName>
        <fullName evidence="2">Uncharacterized protein</fullName>
    </submittedName>
</protein>
<sequence>MEGSRRGRMGRGGGADFSIWAEKLALESANNGYPRYNDIFEPWASRKTSITILKSMSGSSSVPPGPTQYPQDSAGSHGSGESRNVQEEQLPVTAPTLDRARQQHLDDLRMHIEELSSLAAGPGAAPKSGSGIACNVRLWRLKCWRKHPPPARLHQQVRSGRGPNRALLRLLVDKYAHLVVYMDEYYTSQRQQQSGSPRSVQPSPSPSPSRPTVTELGGQHGALWGRGTYDSRHANTVPGKAA</sequence>
<dbReference type="AlphaFoldDB" id="A0A2K3CMX6"/>
<dbReference type="KEGG" id="cre:CHLRE_30g758047v5"/>
<dbReference type="GeneID" id="66057343"/>
<evidence type="ECO:0000313" key="2">
    <source>
        <dbReference type="EMBL" id="PNW69641.1"/>
    </source>
</evidence>
<organism evidence="2 3">
    <name type="scientific">Chlamydomonas reinhardtii</name>
    <name type="common">Chlamydomonas smithii</name>
    <dbReference type="NCBI Taxonomy" id="3055"/>
    <lineage>
        <taxon>Eukaryota</taxon>
        <taxon>Viridiplantae</taxon>
        <taxon>Chlorophyta</taxon>
        <taxon>core chlorophytes</taxon>
        <taxon>Chlorophyceae</taxon>
        <taxon>CS clade</taxon>
        <taxon>Chlamydomonadales</taxon>
        <taxon>Chlamydomonadaceae</taxon>
        <taxon>Chlamydomonas</taxon>
    </lineage>
</organism>
<dbReference type="RefSeq" id="XP_042914068.1">
    <property type="nucleotide sequence ID" value="XM_043073001.1"/>
</dbReference>
<proteinExistence type="predicted"/>
<feature type="compositionally biased region" description="Low complexity" evidence="1">
    <location>
        <begin position="188"/>
        <end position="202"/>
    </location>
</feature>
<accession>A0A2K3CMX6</accession>
<feature type="compositionally biased region" description="Polar residues" evidence="1">
    <location>
        <begin position="68"/>
        <end position="83"/>
    </location>
</feature>